<sequence length="261" mass="30577">MHNLNIPKPTILVWTDLSQDHVAKLEELNDPETINNFFIKVFNLEPNTKRTTILCDLYYYALNFARTNKFNHEQISTFISILKRVHEMCIQTPFTNMEETYKSFKALILKHSLSRPPYSLRIFTADTTKKVIDYIVDTYFRHYKMYKYIFTATIDFNLKFTFDGMTRDSLKKLDEHGITITADDTNTVKDHEEKQSRNDEKHVENSELLEVRKLIQAMVKEEIQKIQSTTTDDAQGLRPPTDKHRPVKSSSTKTSKSQAPK</sequence>
<dbReference type="OrthoDB" id="425082at2759"/>
<name>A0A815D3E5_9BILA</name>
<gene>
    <name evidence="2" type="ORF">KQP761_LOCUS4341</name>
    <name evidence="3" type="ORF">MBJ925_LOCUS5207</name>
    <name evidence="4" type="ORF">SMN809_LOCUS38443</name>
</gene>
<dbReference type="EMBL" id="CAJNRE010001303">
    <property type="protein sequence ID" value="CAF1938377.1"/>
    <property type="molecule type" value="Genomic_DNA"/>
</dbReference>
<evidence type="ECO:0000313" key="5">
    <source>
        <dbReference type="Proteomes" id="UP000663834"/>
    </source>
</evidence>
<feature type="region of interest" description="Disordered" evidence="1">
    <location>
        <begin position="226"/>
        <end position="261"/>
    </location>
</feature>
<protein>
    <submittedName>
        <fullName evidence="2">Uncharacterized protein</fullName>
    </submittedName>
</protein>
<dbReference type="EMBL" id="CAJNOW010000796">
    <property type="protein sequence ID" value="CAF1292344.1"/>
    <property type="molecule type" value="Genomic_DNA"/>
</dbReference>
<evidence type="ECO:0000256" key="1">
    <source>
        <dbReference type="SAM" id="MobiDB-lite"/>
    </source>
</evidence>
<comment type="caution">
    <text evidence="2">The sequence shown here is derived from an EMBL/GenBank/DDBJ whole genome shotgun (WGS) entry which is preliminary data.</text>
</comment>
<dbReference type="PANTHER" id="PTHR28457">
    <property type="entry name" value="COILED-COIL DOMAIN-CONTAINING PROTEIN 189"/>
    <property type="match status" value="1"/>
</dbReference>
<feature type="compositionally biased region" description="Basic and acidic residues" evidence="1">
    <location>
        <begin position="186"/>
        <end position="205"/>
    </location>
</feature>
<dbReference type="Proteomes" id="UP000663834">
    <property type="component" value="Unassembled WGS sequence"/>
</dbReference>
<dbReference type="Proteomes" id="UP000676336">
    <property type="component" value="Unassembled WGS sequence"/>
</dbReference>
<evidence type="ECO:0000313" key="4">
    <source>
        <dbReference type="EMBL" id="CAF4585280.1"/>
    </source>
</evidence>
<dbReference type="Proteomes" id="UP000663824">
    <property type="component" value="Unassembled WGS sequence"/>
</dbReference>
<feature type="region of interest" description="Disordered" evidence="1">
    <location>
        <begin position="184"/>
        <end position="205"/>
    </location>
</feature>
<dbReference type="PANTHER" id="PTHR28457:SF1">
    <property type="entry name" value="CILIA- AND FLAGELLA-ASSOCIATED PROTEIN 119"/>
    <property type="match status" value="1"/>
</dbReference>
<dbReference type="Pfam" id="PF14769">
    <property type="entry name" value="CLAMP"/>
    <property type="match status" value="1"/>
</dbReference>
<dbReference type="EMBL" id="CAJOBI010100464">
    <property type="protein sequence ID" value="CAF4585280.1"/>
    <property type="molecule type" value="Genomic_DNA"/>
</dbReference>
<dbReference type="InterPro" id="IPR032727">
    <property type="entry name" value="CLAMP"/>
</dbReference>
<proteinExistence type="predicted"/>
<dbReference type="AlphaFoldDB" id="A0A815D3E5"/>
<organism evidence="2 5">
    <name type="scientific">Rotaria magnacalcarata</name>
    <dbReference type="NCBI Taxonomy" id="392030"/>
    <lineage>
        <taxon>Eukaryota</taxon>
        <taxon>Metazoa</taxon>
        <taxon>Spiralia</taxon>
        <taxon>Gnathifera</taxon>
        <taxon>Rotifera</taxon>
        <taxon>Eurotatoria</taxon>
        <taxon>Bdelloidea</taxon>
        <taxon>Philodinida</taxon>
        <taxon>Philodinidae</taxon>
        <taxon>Rotaria</taxon>
    </lineage>
</organism>
<evidence type="ECO:0000313" key="2">
    <source>
        <dbReference type="EMBL" id="CAF1292344.1"/>
    </source>
</evidence>
<evidence type="ECO:0000313" key="3">
    <source>
        <dbReference type="EMBL" id="CAF1938377.1"/>
    </source>
</evidence>
<feature type="compositionally biased region" description="Low complexity" evidence="1">
    <location>
        <begin position="248"/>
        <end position="261"/>
    </location>
</feature>
<accession>A0A815D3E5</accession>
<reference evidence="2" key="1">
    <citation type="submission" date="2021-02" db="EMBL/GenBank/DDBJ databases">
        <authorList>
            <person name="Nowell W R."/>
        </authorList>
    </citation>
    <scope>NUCLEOTIDE SEQUENCE</scope>
</reference>